<feature type="region of interest" description="Disordered" evidence="1">
    <location>
        <begin position="63"/>
        <end position="131"/>
    </location>
</feature>
<feature type="compositionally biased region" description="Polar residues" evidence="1">
    <location>
        <begin position="581"/>
        <end position="590"/>
    </location>
</feature>
<reference evidence="3" key="1">
    <citation type="journal article" date="2020" name="Stud. Mycol.">
        <title>101 Dothideomycetes genomes: a test case for predicting lifestyles and emergence of pathogens.</title>
        <authorList>
            <person name="Haridas S."/>
            <person name="Albert R."/>
            <person name="Binder M."/>
            <person name="Bloem J."/>
            <person name="Labutti K."/>
            <person name="Salamov A."/>
            <person name="Andreopoulos B."/>
            <person name="Baker S."/>
            <person name="Barry K."/>
            <person name="Bills G."/>
            <person name="Bluhm B."/>
            <person name="Cannon C."/>
            <person name="Castanera R."/>
            <person name="Culley D."/>
            <person name="Daum C."/>
            <person name="Ezra D."/>
            <person name="Gonzalez J."/>
            <person name="Henrissat B."/>
            <person name="Kuo A."/>
            <person name="Liang C."/>
            <person name="Lipzen A."/>
            <person name="Lutzoni F."/>
            <person name="Magnuson J."/>
            <person name="Mondo S."/>
            <person name="Nolan M."/>
            <person name="Ohm R."/>
            <person name="Pangilinan J."/>
            <person name="Park H.-J."/>
            <person name="Ramirez L."/>
            <person name="Alfaro M."/>
            <person name="Sun H."/>
            <person name="Tritt A."/>
            <person name="Yoshinaga Y."/>
            <person name="Zwiers L.-H."/>
            <person name="Turgeon B."/>
            <person name="Goodwin S."/>
            <person name="Spatafora J."/>
            <person name="Crous P."/>
            <person name="Grigoriev I."/>
        </authorList>
    </citation>
    <scope>NUCLEOTIDE SEQUENCE</scope>
    <source>
        <strain evidence="3">CBS 113979</strain>
    </source>
</reference>
<keyword evidence="4" id="KW-1185">Reference proteome</keyword>
<feature type="compositionally biased region" description="Low complexity" evidence="1">
    <location>
        <begin position="63"/>
        <end position="88"/>
    </location>
</feature>
<dbReference type="InterPro" id="IPR052895">
    <property type="entry name" value="HetReg/Transcr_Mod"/>
</dbReference>
<dbReference type="Pfam" id="PF06985">
    <property type="entry name" value="HET"/>
    <property type="match status" value="1"/>
</dbReference>
<dbReference type="InterPro" id="IPR010730">
    <property type="entry name" value="HET"/>
</dbReference>
<dbReference type="Proteomes" id="UP000800041">
    <property type="component" value="Unassembled WGS sequence"/>
</dbReference>
<feature type="region of interest" description="Disordered" evidence="1">
    <location>
        <begin position="509"/>
        <end position="597"/>
    </location>
</feature>
<feature type="domain" description="Heterokaryon incompatibility" evidence="2">
    <location>
        <begin position="197"/>
        <end position="346"/>
    </location>
</feature>
<protein>
    <submittedName>
        <fullName evidence="3">HET-domain-containing protein</fullName>
    </submittedName>
</protein>
<evidence type="ECO:0000256" key="1">
    <source>
        <dbReference type="SAM" id="MobiDB-lite"/>
    </source>
</evidence>
<dbReference type="PANTHER" id="PTHR24148:SF64">
    <property type="entry name" value="HETEROKARYON INCOMPATIBILITY DOMAIN-CONTAINING PROTEIN"/>
    <property type="match status" value="1"/>
</dbReference>
<feature type="region of interest" description="Disordered" evidence="1">
    <location>
        <begin position="1"/>
        <end position="45"/>
    </location>
</feature>
<dbReference type="AlphaFoldDB" id="A0A6G1H786"/>
<evidence type="ECO:0000259" key="2">
    <source>
        <dbReference type="Pfam" id="PF06985"/>
    </source>
</evidence>
<evidence type="ECO:0000313" key="3">
    <source>
        <dbReference type="EMBL" id="KAF1989061.1"/>
    </source>
</evidence>
<dbReference type="Pfam" id="PF26639">
    <property type="entry name" value="Het-6_barrel"/>
    <property type="match status" value="1"/>
</dbReference>
<sequence>MSSIPTPPSSLPEKPPPTSPAANPPPTFSRPMFHDLPVTPPLTASPAISPVLAGVILPSTPSVPTSPIPSVVNPSPTTLSPTPQTFSPATPLRTATFSPTAPRTPSVPKPPPRAQRIPVTTNRLTFTDPSSPSGRLRNVVDFKILPGLRFGMKRDVYEYTSIEADEIRLLALDFGKKEDPIVCTLKARKLRDVKGGYEALSYYWGPLKQPTNEIRVQCLDATGTSNRSKLFYVGDNLFAALKALRREDTEMLLWIDAICMNQESHPEKTVQLAKMDEIYSSAAHVTIWLGESDQGSDSTIGFFIPKILDLRQFDKLVRDQSMAIHWKRLADLMTRTWFSRRWVVQEVALPKDAYIKCGDLGIHWDDFAIAVDLFVEKFSEIKDLFENSADFKYNRHAIKDIEALGACKLISAIRNLFRRSNDGEIREYLMNLESLVSTLQFFDATEPCDIIYSLLSIASDTRNSDQGVRADYNKDPMEVFIDFVKFSVESSGSMDVICRHWAPVLSPKQSNMNRPSWIPDIQDGPYGSSRDTLEGRQNGDSLVGPPNRSFYNASKGSKAQARFGEQPQPSDLGVAPGHQHTPASTSSSETSNRKPLKYDGSLHVRGFQLAKVKILKAPVAYTVIHAEVLRMAGWNWDWDPASTPTEVDERLWRTLVADRDPVGNNPPGWYHRACLYCLTDNTVTNLRGNLQLLHPRAKHDSDIVQRYLERAANVTWNRRFLLAGEQSELFGLAPQQSREGDVICILFGCSVPVILRRRVEFDGHEWFEFVGEAYVHGKMDGLSDAEMESQTQWFELR</sequence>
<dbReference type="PANTHER" id="PTHR24148">
    <property type="entry name" value="ANKYRIN REPEAT DOMAIN-CONTAINING PROTEIN 39 HOMOLOG-RELATED"/>
    <property type="match status" value="1"/>
</dbReference>
<organism evidence="3 4">
    <name type="scientific">Aulographum hederae CBS 113979</name>
    <dbReference type="NCBI Taxonomy" id="1176131"/>
    <lineage>
        <taxon>Eukaryota</taxon>
        <taxon>Fungi</taxon>
        <taxon>Dikarya</taxon>
        <taxon>Ascomycota</taxon>
        <taxon>Pezizomycotina</taxon>
        <taxon>Dothideomycetes</taxon>
        <taxon>Pleosporomycetidae</taxon>
        <taxon>Aulographales</taxon>
        <taxon>Aulographaceae</taxon>
    </lineage>
</organism>
<dbReference type="OrthoDB" id="2157530at2759"/>
<dbReference type="EMBL" id="ML977146">
    <property type="protein sequence ID" value="KAF1989061.1"/>
    <property type="molecule type" value="Genomic_DNA"/>
</dbReference>
<name>A0A6G1H786_9PEZI</name>
<feature type="compositionally biased region" description="Polar residues" evidence="1">
    <location>
        <begin position="118"/>
        <end position="131"/>
    </location>
</feature>
<proteinExistence type="predicted"/>
<accession>A0A6G1H786</accession>
<gene>
    <name evidence="3" type="ORF">K402DRAFT_391217</name>
</gene>
<evidence type="ECO:0000313" key="4">
    <source>
        <dbReference type="Proteomes" id="UP000800041"/>
    </source>
</evidence>
<feature type="compositionally biased region" description="Pro residues" evidence="1">
    <location>
        <begin position="1"/>
        <end position="28"/>
    </location>
</feature>